<proteinExistence type="predicted"/>
<sequence>MSNSLVLKMHVEQSDYQEYVSDNKVISNDLYCSDWKDEGADYTIAVYAEDLSFAYLVGDSACYRIAKGATILDRYKGGLE</sequence>
<name>A0A076GD99_9CAUD</name>
<dbReference type="Proteomes" id="UP000028664">
    <property type="component" value="Segment"/>
</dbReference>
<protein>
    <submittedName>
        <fullName evidence="1">Uncharacterized protein</fullName>
    </submittedName>
</protein>
<reference evidence="1 2" key="1">
    <citation type="submission" date="2014-06" db="EMBL/GenBank/DDBJ databases">
        <title>Bioinformatic genomic analysis of Bacillus phage Bobb.</title>
        <authorList>
            <person name="Lewis H.M.N."/>
            <person name="Temple L."/>
            <person name="Barth R.N."/>
            <person name="Bowles K.M."/>
            <person name="Churchin D.I."/>
            <person name="Scott-Croshaw C."/>
            <person name="Glasgow G.H."/>
            <person name="Gloe M.W."/>
            <person name="McGough T.M."/>
            <person name="Nutbrown S.A."/>
            <person name="Romulus S.R."/>
            <person name="Sanders K.A.M."/>
            <person name="Diachok C.R."/>
            <person name="Serigano J.P."/>
            <person name="Shin D."/>
            <person name="Suresh M.H."/>
            <person name="Conner A.R.N."/>
            <person name="Korba R.M."/>
            <person name="Livermore R.J."/>
            <person name="Rohlf M.B."/>
            <person name="Utterback S.D."/>
            <person name="Wilson V.E."/>
        </authorList>
    </citation>
    <scope>NUCLEOTIDE SEQUENCE [LARGE SCALE GENOMIC DNA]</scope>
</reference>
<evidence type="ECO:0000313" key="1">
    <source>
        <dbReference type="EMBL" id="AII27980.1"/>
    </source>
</evidence>
<dbReference type="RefSeq" id="YP_009056348.1">
    <property type="nucleotide sequence ID" value="NC_024792.1"/>
</dbReference>
<dbReference type="EMBL" id="KM051843">
    <property type="protein sequence ID" value="AII27980.1"/>
    <property type="molecule type" value="Genomic_DNA"/>
</dbReference>
<keyword evidence="2" id="KW-1185">Reference proteome</keyword>
<evidence type="ECO:0000313" key="2">
    <source>
        <dbReference type="Proteomes" id="UP000028664"/>
    </source>
</evidence>
<organism evidence="1 2">
    <name type="scientific">Bacillus phage Bobb</name>
    <dbReference type="NCBI Taxonomy" id="1527469"/>
    <lineage>
        <taxon>Viruses</taxon>
        <taxon>Duplodnaviria</taxon>
        <taxon>Heunggongvirae</taxon>
        <taxon>Uroviricota</taxon>
        <taxon>Caudoviricetes</taxon>
        <taxon>Herelleviridae</taxon>
        <taxon>Bastillevirinae</taxon>
        <taxon>Agatevirus</taxon>
        <taxon>Agatevirus bobb</taxon>
    </lineage>
</organism>
<accession>A0A076GD99</accession>
<dbReference type="KEGG" id="vg:20283366"/>
<dbReference type="GeneID" id="20283366"/>
<dbReference type="OrthoDB" id="35801at10239"/>